<proteinExistence type="predicted"/>
<name>A0A2R6W706_MARPO</name>
<reference evidence="3" key="1">
    <citation type="journal article" date="2017" name="Cell">
        <title>Insights into land plant evolution garnered from the Marchantia polymorpha genome.</title>
        <authorList>
            <person name="Bowman J.L."/>
            <person name="Kohchi T."/>
            <person name="Yamato K.T."/>
            <person name="Jenkins J."/>
            <person name="Shu S."/>
            <person name="Ishizaki K."/>
            <person name="Yamaoka S."/>
            <person name="Nishihama R."/>
            <person name="Nakamura Y."/>
            <person name="Berger F."/>
            <person name="Adam C."/>
            <person name="Aki S.S."/>
            <person name="Althoff F."/>
            <person name="Araki T."/>
            <person name="Arteaga-Vazquez M.A."/>
            <person name="Balasubrmanian S."/>
            <person name="Barry K."/>
            <person name="Bauer D."/>
            <person name="Boehm C.R."/>
            <person name="Briginshaw L."/>
            <person name="Caballero-Perez J."/>
            <person name="Catarino B."/>
            <person name="Chen F."/>
            <person name="Chiyoda S."/>
            <person name="Chovatia M."/>
            <person name="Davies K.M."/>
            <person name="Delmans M."/>
            <person name="Demura T."/>
            <person name="Dierschke T."/>
            <person name="Dolan L."/>
            <person name="Dorantes-Acosta A.E."/>
            <person name="Eklund D.M."/>
            <person name="Florent S.N."/>
            <person name="Flores-Sandoval E."/>
            <person name="Fujiyama A."/>
            <person name="Fukuzawa H."/>
            <person name="Galik B."/>
            <person name="Grimanelli D."/>
            <person name="Grimwood J."/>
            <person name="Grossniklaus U."/>
            <person name="Hamada T."/>
            <person name="Haseloff J."/>
            <person name="Hetherington A.J."/>
            <person name="Higo A."/>
            <person name="Hirakawa Y."/>
            <person name="Hundley H.N."/>
            <person name="Ikeda Y."/>
            <person name="Inoue K."/>
            <person name="Inoue S.I."/>
            <person name="Ishida S."/>
            <person name="Jia Q."/>
            <person name="Kakita M."/>
            <person name="Kanazawa T."/>
            <person name="Kawai Y."/>
            <person name="Kawashima T."/>
            <person name="Kennedy M."/>
            <person name="Kinose K."/>
            <person name="Kinoshita T."/>
            <person name="Kohara Y."/>
            <person name="Koide E."/>
            <person name="Komatsu K."/>
            <person name="Kopischke S."/>
            <person name="Kubo M."/>
            <person name="Kyozuka J."/>
            <person name="Lagercrantz U."/>
            <person name="Lin S.S."/>
            <person name="Lindquist E."/>
            <person name="Lipzen A.M."/>
            <person name="Lu C.W."/>
            <person name="De Luna E."/>
            <person name="Martienssen R.A."/>
            <person name="Minamino N."/>
            <person name="Mizutani M."/>
            <person name="Mizutani M."/>
            <person name="Mochizuki N."/>
            <person name="Monte I."/>
            <person name="Mosher R."/>
            <person name="Nagasaki H."/>
            <person name="Nakagami H."/>
            <person name="Naramoto S."/>
            <person name="Nishitani K."/>
            <person name="Ohtani M."/>
            <person name="Okamoto T."/>
            <person name="Okumura M."/>
            <person name="Phillips J."/>
            <person name="Pollak B."/>
            <person name="Reinders A."/>
            <person name="Rovekamp M."/>
            <person name="Sano R."/>
            <person name="Sawa S."/>
            <person name="Schmid M.W."/>
            <person name="Shirakawa M."/>
            <person name="Solano R."/>
            <person name="Spunde A."/>
            <person name="Suetsugu N."/>
            <person name="Sugano S."/>
            <person name="Sugiyama A."/>
            <person name="Sun R."/>
            <person name="Suzuki Y."/>
            <person name="Takenaka M."/>
            <person name="Takezawa D."/>
            <person name="Tomogane H."/>
            <person name="Tsuzuki M."/>
            <person name="Ueda T."/>
            <person name="Umeda M."/>
            <person name="Ward J.M."/>
            <person name="Watanabe Y."/>
            <person name="Yazaki K."/>
            <person name="Yokoyama R."/>
            <person name="Yoshitake Y."/>
            <person name="Yotsui I."/>
            <person name="Zachgo S."/>
            <person name="Schmutz J."/>
        </authorList>
    </citation>
    <scope>NUCLEOTIDE SEQUENCE [LARGE SCALE GENOMIC DNA]</scope>
    <source>
        <strain evidence="3">Tak-1</strain>
    </source>
</reference>
<dbReference type="Gramene" id="Mp2g18690.1">
    <property type="protein sequence ID" value="Mp2g18690.1.cds1"/>
    <property type="gene ID" value="Mp2g18690"/>
</dbReference>
<organism evidence="2 3">
    <name type="scientific">Marchantia polymorpha</name>
    <name type="common">Common liverwort</name>
    <name type="synonym">Marchantia aquatica</name>
    <dbReference type="NCBI Taxonomy" id="3197"/>
    <lineage>
        <taxon>Eukaryota</taxon>
        <taxon>Viridiplantae</taxon>
        <taxon>Streptophyta</taxon>
        <taxon>Embryophyta</taxon>
        <taxon>Marchantiophyta</taxon>
        <taxon>Marchantiopsida</taxon>
        <taxon>Marchantiidae</taxon>
        <taxon>Marchantiales</taxon>
        <taxon>Marchantiaceae</taxon>
        <taxon>Marchantia</taxon>
    </lineage>
</organism>
<evidence type="ECO:0000256" key="1">
    <source>
        <dbReference type="SAM" id="MobiDB-lite"/>
    </source>
</evidence>
<gene>
    <name evidence="2" type="ORF">MARPO_0137s0013</name>
</gene>
<feature type="region of interest" description="Disordered" evidence="1">
    <location>
        <begin position="56"/>
        <end position="76"/>
    </location>
</feature>
<evidence type="ECO:0000313" key="2">
    <source>
        <dbReference type="EMBL" id="PTQ29645.1"/>
    </source>
</evidence>
<dbReference type="AlphaFoldDB" id="A0A2R6W706"/>
<dbReference type="EMBL" id="KZ772809">
    <property type="protein sequence ID" value="PTQ29645.1"/>
    <property type="molecule type" value="Genomic_DNA"/>
</dbReference>
<sequence>MEKPAHNLQRKDGRPSVRRSICLHASGEMRAGSVDTTRHGSKGLCEIRLRRGGVGPFRCSSDPHPRPFGQQFGSGAGDDANSVSDFRLSVHISLLIGRRVQESPNLQVVRVANPTRGETHVE</sequence>
<accession>A0A2R6W706</accession>
<protein>
    <submittedName>
        <fullName evidence="2">Uncharacterized protein</fullName>
    </submittedName>
</protein>
<dbReference type="Proteomes" id="UP000244005">
    <property type="component" value="Unassembled WGS sequence"/>
</dbReference>
<evidence type="ECO:0000313" key="3">
    <source>
        <dbReference type="Proteomes" id="UP000244005"/>
    </source>
</evidence>
<keyword evidence="3" id="KW-1185">Reference proteome</keyword>